<dbReference type="EMBL" id="KV744810">
    <property type="protein sequence ID" value="OCK86024.1"/>
    <property type="molecule type" value="Genomic_DNA"/>
</dbReference>
<keyword evidence="2" id="KW-1185">Reference proteome</keyword>
<keyword evidence="1" id="KW-0808">Transferase</keyword>
<accession>A0A8E2JKN7</accession>
<reference evidence="1 2" key="1">
    <citation type="journal article" date="2016" name="Nat. Commun.">
        <title>Ectomycorrhizal ecology is imprinted in the genome of the dominant symbiotic fungus Cenococcum geophilum.</title>
        <authorList>
            <consortium name="DOE Joint Genome Institute"/>
            <person name="Peter M."/>
            <person name="Kohler A."/>
            <person name="Ohm R.A."/>
            <person name="Kuo A."/>
            <person name="Krutzmann J."/>
            <person name="Morin E."/>
            <person name="Arend M."/>
            <person name="Barry K.W."/>
            <person name="Binder M."/>
            <person name="Choi C."/>
            <person name="Clum A."/>
            <person name="Copeland A."/>
            <person name="Grisel N."/>
            <person name="Haridas S."/>
            <person name="Kipfer T."/>
            <person name="LaButti K."/>
            <person name="Lindquist E."/>
            <person name="Lipzen A."/>
            <person name="Maire R."/>
            <person name="Meier B."/>
            <person name="Mihaltcheva S."/>
            <person name="Molinier V."/>
            <person name="Murat C."/>
            <person name="Poggeler S."/>
            <person name="Quandt C.A."/>
            <person name="Sperisen C."/>
            <person name="Tritt A."/>
            <person name="Tisserant E."/>
            <person name="Crous P.W."/>
            <person name="Henrissat B."/>
            <person name="Nehls U."/>
            <person name="Egli S."/>
            <person name="Spatafora J.W."/>
            <person name="Grigoriev I.V."/>
            <person name="Martin F.M."/>
        </authorList>
    </citation>
    <scope>NUCLEOTIDE SEQUENCE [LARGE SCALE GENOMIC DNA]</scope>
    <source>
        <strain evidence="1 2">CBS 459.81</strain>
    </source>
</reference>
<dbReference type="Proteomes" id="UP000250266">
    <property type="component" value="Unassembled WGS sequence"/>
</dbReference>
<dbReference type="PANTHER" id="PTHR43591:SF24">
    <property type="entry name" value="2-METHOXY-6-POLYPRENYL-1,4-BENZOQUINOL METHYLASE, MITOCHONDRIAL"/>
    <property type="match status" value="1"/>
</dbReference>
<dbReference type="Pfam" id="PF13489">
    <property type="entry name" value="Methyltransf_23"/>
    <property type="match status" value="1"/>
</dbReference>
<dbReference type="InterPro" id="IPR029063">
    <property type="entry name" value="SAM-dependent_MTases_sf"/>
</dbReference>
<evidence type="ECO:0000313" key="2">
    <source>
        <dbReference type="Proteomes" id="UP000250266"/>
    </source>
</evidence>
<gene>
    <name evidence="1" type="ORF">K432DRAFT_377121</name>
</gene>
<dbReference type="OrthoDB" id="506498at2759"/>
<dbReference type="AlphaFoldDB" id="A0A8E2JKN7"/>
<dbReference type="GO" id="GO:0032259">
    <property type="term" value="P:methylation"/>
    <property type="evidence" value="ECO:0007669"/>
    <property type="project" value="UniProtKB-KW"/>
</dbReference>
<keyword evidence="1" id="KW-0489">Methyltransferase</keyword>
<sequence length="302" mass="35232">MSAEDIAARKILVNIHDRDFQQYSVSHRIYCVPVDYEEEERLLKQHDVIQRLFGDRLYFPPIEYPEKVLECGYGRGYWALAMAETFEDSEVTAIDIYPAEVPEAPENLECEIWDLNRALTPSFPANTYNLIHCQFVSPGIHRNRWQNFVRDLRRLSKRGGWVQMAEYYYNFQSDAGLLTQDHALRQWGDAYRSAMEIEHRDPRVGHRLGQMMADAGLVDVRSIKYDLPIGPWSSDLRLQSIGEDNLENIGEMLDSHAIWPFTQRLGWTPEQVEALTDRARTEAGDMRFKLYIPVYVAWGRKP</sequence>
<evidence type="ECO:0000313" key="1">
    <source>
        <dbReference type="EMBL" id="OCK86024.1"/>
    </source>
</evidence>
<dbReference type="Gene3D" id="3.40.50.150">
    <property type="entry name" value="Vaccinia Virus protein VP39"/>
    <property type="match status" value="1"/>
</dbReference>
<proteinExistence type="predicted"/>
<dbReference type="SUPFAM" id="SSF53335">
    <property type="entry name" value="S-adenosyl-L-methionine-dependent methyltransferases"/>
    <property type="match status" value="1"/>
</dbReference>
<protein>
    <submittedName>
        <fullName evidence="1">S-adenosyl-L-methionine-dependent methyltransferase</fullName>
    </submittedName>
</protein>
<name>A0A8E2JKN7_9PEZI</name>
<dbReference type="CDD" id="cd02440">
    <property type="entry name" value="AdoMet_MTases"/>
    <property type="match status" value="1"/>
</dbReference>
<dbReference type="PANTHER" id="PTHR43591">
    <property type="entry name" value="METHYLTRANSFERASE"/>
    <property type="match status" value="1"/>
</dbReference>
<organism evidence="1 2">
    <name type="scientific">Lepidopterella palustris CBS 459.81</name>
    <dbReference type="NCBI Taxonomy" id="1314670"/>
    <lineage>
        <taxon>Eukaryota</taxon>
        <taxon>Fungi</taxon>
        <taxon>Dikarya</taxon>
        <taxon>Ascomycota</taxon>
        <taxon>Pezizomycotina</taxon>
        <taxon>Dothideomycetes</taxon>
        <taxon>Pleosporomycetidae</taxon>
        <taxon>Mytilinidiales</taxon>
        <taxon>Argynnaceae</taxon>
        <taxon>Lepidopterella</taxon>
    </lineage>
</organism>
<dbReference type="GO" id="GO:0008168">
    <property type="term" value="F:methyltransferase activity"/>
    <property type="evidence" value="ECO:0007669"/>
    <property type="project" value="UniProtKB-KW"/>
</dbReference>